<accession>A0A0E3WEJ9</accession>
<organism evidence="1 2">
    <name type="scientific">Streptococcus varani</name>
    <dbReference type="NCBI Taxonomy" id="1608583"/>
    <lineage>
        <taxon>Bacteria</taxon>
        <taxon>Bacillati</taxon>
        <taxon>Bacillota</taxon>
        <taxon>Bacilli</taxon>
        <taxon>Lactobacillales</taxon>
        <taxon>Streptococcaceae</taxon>
        <taxon>Streptococcus</taxon>
    </lineage>
</organism>
<evidence type="ECO:0000313" key="2">
    <source>
        <dbReference type="Proteomes" id="UP000198604"/>
    </source>
</evidence>
<dbReference type="AlphaFoldDB" id="A0A0E3WEJ9"/>
<reference evidence="2" key="1">
    <citation type="submission" date="2015-03" db="EMBL/GenBank/DDBJ databases">
        <authorList>
            <person name="Urmite Genomes"/>
        </authorList>
    </citation>
    <scope>NUCLEOTIDE SEQUENCE [LARGE SCALE GENOMIC DNA]</scope>
    <source>
        <strain evidence="2">FF10</strain>
    </source>
</reference>
<sequence length="54" mass="6268">MREAGQRRNPAALSEVECVLFFYTSKSDSRNAYCVRDFDLVLAEKKNLTYCEKT</sequence>
<dbReference type="STRING" id="1608583.BN1356_00177"/>
<dbReference type="Proteomes" id="UP000198604">
    <property type="component" value="Unassembled WGS sequence"/>
</dbReference>
<proteinExistence type="predicted"/>
<protein>
    <submittedName>
        <fullName evidence="1">Uncharacterized protein</fullName>
    </submittedName>
</protein>
<keyword evidence="2" id="KW-1185">Reference proteome</keyword>
<name>A0A0E3WEJ9_9STRE</name>
<gene>
    <name evidence="1" type="ORF">BN1356_00177</name>
</gene>
<evidence type="ECO:0000313" key="1">
    <source>
        <dbReference type="EMBL" id="CQR23809.1"/>
    </source>
</evidence>
<dbReference type="EMBL" id="CTEN01000001">
    <property type="protein sequence ID" value="CQR23809.1"/>
    <property type="molecule type" value="Genomic_DNA"/>
</dbReference>